<feature type="coiled-coil region" evidence="8">
    <location>
        <begin position="82"/>
        <end position="159"/>
    </location>
</feature>
<dbReference type="GO" id="GO:0008356">
    <property type="term" value="P:asymmetric cell division"/>
    <property type="evidence" value="ECO:0007669"/>
    <property type="project" value="UniProtKB-UniRule"/>
</dbReference>
<dbReference type="InterPro" id="IPR023522">
    <property type="entry name" value="Chrosome_anchoring_RacA"/>
</dbReference>
<name>A0A411ABC3_BACVE</name>
<sequence>MNTNMAAKELGVSAKTVQRWVKQLNLPAERNELGHYSFTPEDLDVLKSVKRQISEGTALLDVQVPRQPKKRTGFILQRPKITGGAEQRLAELERKLDVLTKEKQDGNHLLSRIEELERQLKQKADEGVSYQLLQHRREIDDLNAELQTLASRIQELAQTAPLSETAASSEHKKSRKKTRFSPFKFQF</sequence>
<keyword evidence="2 8" id="KW-0132">Cell division</keyword>
<comment type="similarity">
    <text evidence="8">Belongs to the RacA family.</text>
</comment>
<evidence type="ECO:0000256" key="5">
    <source>
        <dbReference type="ARBA" id="ARBA00023054"/>
    </source>
</evidence>
<dbReference type="NCBIfam" id="NF009648">
    <property type="entry name" value="PRK13182.1-4"/>
    <property type="match status" value="1"/>
</dbReference>
<feature type="domain" description="HTH merR-type" evidence="9">
    <location>
        <begin position="1"/>
        <end position="62"/>
    </location>
</feature>
<dbReference type="GO" id="GO:0030435">
    <property type="term" value="P:sporulation resulting in formation of a cellular spore"/>
    <property type="evidence" value="ECO:0007669"/>
    <property type="project" value="UniProtKB-UniRule"/>
</dbReference>
<dbReference type="SUPFAM" id="SSF46955">
    <property type="entry name" value="Putative DNA-binding domain"/>
    <property type="match status" value="1"/>
</dbReference>
<gene>
    <name evidence="8 10" type="primary">racA</name>
    <name evidence="10" type="ORF">BACVE_002094</name>
</gene>
<comment type="function">
    <text evidence="8">Required for the formation of axial filaments and for anchoring the origin regions at the cell poles in sporulating cells, thus ensuring proper chromosome segregation in the prespore. Binds in a dispersed manner throughout the chromosome but preferentially to sites clustered in the origin portion of the chromosome, causing condensation of the chromosome and its remodeling into an elongated, anchored structure.</text>
</comment>
<protein>
    <recommendedName>
        <fullName evidence="8">Chromosome-anchoring protein RacA</fullName>
    </recommendedName>
</protein>
<evidence type="ECO:0000256" key="7">
    <source>
        <dbReference type="ARBA" id="ARBA00023306"/>
    </source>
</evidence>
<keyword evidence="5 8" id="KW-0175">Coiled coil</keyword>
<organism evidence="10 11">
    <name type="scientific">Bacillus velezensis</name>
    <dbReference type="NCBI Taxonomy" id="492670"/>
    <lineage>
        <taxon>Bacteria</taxon>
        <taxon>Bacillati</taxon>
        <taxon>Bacillota</taxon>
        <taxon>Bacilli</taxon>
        <taxon>Bacillales</taxon>
        <taxon>Bacillaceae</taxon>
        <taxon>Bacillus</taxon>
        <taxon>Bacillus amyloliquefaciens group</taxon>
    </lineage>
</organism>
<dbReference type="GO" id="GO:0030261">
    <property type="term" value="P:chromosome condensation"/>
    <property type="evidence" value="ECO:0007669"/>
    <property type="project" value="UniProtKB-UniRule"/>
</dbReference>
<dbReference type="Gene3D" id="1.10.1660.10">
    <property type="match status" value="1"/>
</dbReference>
<keyword evidence="1 8" id="KW-0963">Cytoplasm</keyword>
<evidence type="ECO:0000256" key="2">
    <source>
        <dbReference type="ARBA" id="ARBA00022618"/>
    </source>
</evidence>
<evidence type="ECO:0000256" key="4">
    <source>
        <dbReference type="ARBA" id="ARBA00022969"/>
    </source>
</evidence>
<evidence type="ECO:0000256" key="8">
    <source>
        <dbReference type="HAMAP-Rule" id="MF_01170"/>
    </source>
</evidence>
<keyword evidence="6 8" id="KW-0238">DNA-binding</keyword>
<keyword evidence="7 8" id="KW-0131">Cell cycle</keyword>
<dbReference type="GO" id="GO:0005737">
    <property type="term" value="C:cytoplasm"/>
    <property type="evidence" value="ECO:0007669"/>
    <property type="project" value="UniProtKB-SubCell"/>
</dbReference>
<evidence type="ECO:0000313" key="11">
    <source>
        <dbReference type="Proteomes" id="UP000587477"/>
    </source>
</evidence>
<feature type="DNA-binding region" description="H-T-H motif" evidence="8">
    <location>
        <begin position="3"/>
        <end position="23"/>
    </location>
</feature>
<dbReference type="AlphaFoldDB" id="A0A411ABC3"/>
<dbReference type="InterPro" id="IPR000551">
    <property type="entry name" value="MerR-type_HTH_dom"/>
</dbReference>
<comment type="subcellular location">
    <subcellularLocation>
        <location evidence="8">Cytoplasm</location>
    </subcellularLocation>
    <text evidence="8">Localizes to cell poles and nucleoid.</text>
</comment>
<keyword evidence="3 8" id="KW-0159">Chromosome partition</keyword>
<reference evidence="11" key="1">
    <citation type="submission" date="2020-10" db="EMBL/GenBank/DDBJ databases">
        <title>Complete genome sequence of Bacillus velezensis NST6.</title>
        <authorList>
            <person name="Choi J."/>
        </authorList>
    </citation>
    <scope>NUCLEOTIDE SEQUENCE [LARGE SCALE GENOMIC DNA]</scope>
    <source>
        <strain evidence="11">NST6</strain>
    </source>
</reference>
<evidence type="ECO:0000256" key="6">
    <source>
        <dbReference type="ARBA" id="ARBA00023125"/>
    </source>
</evidence>
<dbReference type="GO" id="GO:0003690">
    <property type="term" value="F:double-stranded DNA binding"/>
    <property type="evidence" value="ECO:0007669"/>
    <property type="project" value="UniProtKB-UniRule"/>
</dbReference>
<dbReference type="HAMAP" id="MF_01170">
    <property type="entry name" value="RacA"/>
    <property type="match status" value="1"/>
</dbReference>
<dbReference type="EMBL" id="CP063687">
    <property type="protein sequence ID" value="QOY27083.1"/>
    <property type="molecule type" value="Genomic_DNA"/>
</dbReference>
<dbReference type="GO" id="GO:0007059">
    <property type="term" value="P:chromosome segregation"/>
    <property type="evidence" value="ECO:0007669"/>
    <property type="project" value="UniProtKB-UniRule"/>
</dbReference>
<dbReference type="InterPro" id="IPR009061">
    <property type="entry name" value="DNA-bd_dom_put_sf"/>
</dbReference>
<dbReference type="RefSeq" id="WP_025649378.1">
    <property type="nucleotide sequence ID" value="NZ_BDDG01000001.1"/>
</dbReference>
<dbReference type="Proteomes" id="UP000587477">
    <property type="component" value="Chromosome"/>
</dbReference>
<keyword evidence="4 8" id="KW-0749">Sporulation</keyword>
<evidence type="ECO:0000256" key="3">
    <source>
        <dbReference type="ARBA" id="ARBA00022829"/>
    </source>
</evidence>
<proteinExistence type="inferred from homology"/>
<accession>A0A411ABC3</accession>
<evidence type="ECO:0000256" key="1">
    <source>
        <dbReference type="ARBA" id="ARBA00022490"/>
    </source>
</evidence>
<evidence type="ECO:0000259" key="9">
    <source>
        <dbReference type="Pfam" id="PF13411"/>
    </source>
</evidence>
<dbReference type="GO" id="GO:0006355">
    <property type="term" value="P:regulation of DNA-templated transcription"/>
    <property type="evidence" value="ECO:0007669"/>
    <property type="project" value="InterPro"/>
</dbReference>
<evidence type="ECO:0000313" key="10">
    <source>
        <dbReference type="EMBL" id="QOY27083.1"/>
    </source>
</evidence>
<dbReference type="CDD" id="cd04762">
    <property type="entry name" value="HTH_MerR-trunc"/>
    <property type="match status" value="1"/>
</dbReference>
<dbReference type="Pfam" id="PF13411">
    <property type="entry name" value="MerR_1"/>
    <property type="match status" value="1"/>
</dbReference>